<evidence type="ECO:0000313" key="4">
    <source>
        <dbReference type="Proteomes" id="UP000054562"/>
    </source>
</evidence>
<dbReference type="EMBL" id="GG665287">
    <property type="protein sequence ID" value="KNG77306.1"/>
    <property type="molecule type" value="Genomic_DNA"/>
</dbReference>
<protein>
    <submittedName>
        <fullName evidence="3">Erythrocyte membrane protein 1</fullName>
    </submittedName>
</protein>
<reference evidence="4" key="2">
    <citation type="submission" date="2015-07" db="EMBL/GenBank/DDBJ databases">
        <title>The genome sequence of Plasmodium falciparum IGH-CR14.</title>
        <authorList>
            <consortium name="The Broad Institute Genome Sequencing Platform"/>
            <person name="Volkman S.K."/>
            <person name="Neafsey D.E."/>
            <person name="Dash A.P."/>
            <person name="Chitnis C.E."/>
            <person name="Hartl D.L."/>
            <person name="Young S.K."/>
            <person name="Kodira C.D."/>
            <person name="Zeng Q."/>
            <person name="Koehrsen M."/>
            <person name="Godfrey P."/>
            <person name="Alvarado L."/>
            <person name="Berlin A."/>
            <person name="Borenstein D."/>
            <person name="Chen Z."/>
            <person name="Engels R."/>
            <person name="Freedman E."/>
            <person name="Gellesch M."/>
            <person name="Goldberg J."/>
            <person name="Griggs A."/>
            <person name="Gujja S."/>
            <person name="Heiman D."/>
            <person name="Hepburn T."/>
            <person name="Howarth C."/>
            <person name="Jen D."/>
            <person name="Larson L."/>
            <person name="Lewis B."/>
            <person name="Mehta T."/>
            <person name="Park D."/>
            <person name="Pearson M."/>
            <person name="Roberts A."/>
            <person name="Saif S."/>
            <person name="Shea T."/>
            <person name="Shenoy N."/>
            <person name="Sisk P."/>
            <person name="Stolte C."/>
            <person name="Sykes S."/>
            <person name="Walk T."/>
            <person name="White J."/>
            <person name="Yandava C."/>
            <person name="Wirth D.F."/>
            <person name="Nusbaum C."/>
            <person name="Birren B."/>
        </authorList>
    </citation>
    <scope>NUCLEOTIDE SEQUENCE [LARGE SCALE GENOMIC DNA]</scope>
    <source>
        <strain evidence="4">IGH-CR14</strain>
    </source>
</reference>
<dbReference type="AlphaFoldDB" id="A0A0L1ICC7"/>
<accession>A0A0L1ICC7</accession>
<evidence type="ECO:0000256" key="1">
    <source>
        <dbReference type="SAM" id="MobiDB-lite"/>
    </source>
</evidence>
<proteinExistence type="predicted"/>
<sequence>MKFLKENELYGTNNTKNTTFNSFSKQSHSDPIMNQLNLFHKWIDDIEICVKNDNDKIPLDNLGSTNISYNDITTITFFKQKIYSQIYL</sequence>
<organism evidence="3 4">
    <name type="scientific">Plasmodium falciparum IGH-CR14</name>
    <dbReference type="NCBI Taxonomy" id="580059"/>
    <lineage>
        <taxon>Eukaryota</taxon>
        <taxon>Sar</taxon>
        <taxon>Alveolata</taxon>
        <taxon>Apicomplexa</taxon>
        <taxon>Aconoidasida</taxon>
        <taxon>Haemosporida</taxon>
        <taxon>Plasmodiidae</taxon>
        <taxon>Plasmodium</taxon>
        <taxon>Plasmodium (Laverania)</taxon>
    </lineage>
</organism>
<feature type="domain" description="Plasmodium falciparum erythrocyte membrane protein 1 acidic terminal segment" evidence="2">
    <location>
        <begin position="5"/>
        <end position="63"/>
    </location>
</feature>
<dbReference type="Gene3D" id="1.10.1900.40">
    <property type="entry name" value="Acidic terminal segments, variant surface antigen of PfEMP1"/>
    <property type="match status" value="1"/>
</dbReference>
<gene>
    <name evidence="3" type="ORF">PFMG_03499</name>
</gene>
<dbReference type="Proteomes" id="UP000054562">
    <property type="component" value="Unassembled WGS sequence"/>
</dbReference>
<name>A0A0L1ICC7_PLAFA</name>
<evidence type="ECO:0000259" key="2">
    <source>
        <dbReference type="Pfam" id="PF15445"/>
    </source>
</evidence>
<dbReference type="InterPro" id="IPR029211">
    <property type="entry name" value="PfEMP1_ATS"/>
</dbReference>
<reference evidence="4" key="1">
    <citation type="submission" date="2015-07" db="EMBL/GenBank/DDBJ databases">
        <title>Annotation of Plasmodium falciparum IGH-CR14.</title>
        <authorList>
            <consortium name="The Broad Institute Genome Sequencing Platform"/>
            <person name="Volkman S.K."/>
            <person name="Neafsey D.E."/>
            <person name="Dash A.P."/>
            <person name="Chitnis C.E."/>
            <person name="Hartl D.L."/>
            <person name="Young S.K."/>
            <person name="Zeng Q."/>
            <person name="Koehrsen M."/>
            <person name="Alvarado L."/>
            <person name="Berlin A."/>
            <person name="Borenstein D."/>
            <person name="Chapman S.B."/>
            <person name="Chen Z."/>
            <person name="Engels R."/>
            <person name="Freedman E."/>
            <person name="Gellesch M."/>
            <person name="Goldberg J."/>
            <person name="Griggs A."/>
            <person name="Gujja S."/>
            <person name="Heilman E.R."/>
            <person name="Heiman D.I."/>
            <person name="Howarth C."/>
            <person name="Jen D."/>
            <person name="Larson L."/>
            <person name="Mehta T."/>
            <person name="Neiman D."/>
            <person name="Park D."/>
            <person name="Pearson M."/>
            <person name="Roberts A."/>
            <person name="Saif S."/>
            <person name="Shea T."/>
            <person name="Shenoy N."/>
            <person name="Sisk P."/>
            <person name="Stolte C."/>
            <person name="Sykes S."/>
            <person name="Walk T."/>
            <person name="White J."/>
            <person name="Yandava C."/>
            <person name="Haas B."/>
            <person name="Henn M.R."/>
            <person name="Nusbaum C."/>
            <person name="Birren B."/>
        </authorList>
    </citation>
    <scope>NUCLEOTIDE SEQUENCE [LARGE SCALE GENOMIC DNA]</scope>
    <source>
        <strain evidence="4">IGH-CR14</strain>
    </source>
</reference>
<feature type="compositionally biased region" description="Low complexity" evidence="1">
    <location>
        <begin position="12"/>
        <end position="25"/>
    </location>
</feature>
<feature type="region of interest" description="Disordered" evidence="1">
    <location>
        <begin position="1"/>
        <end position="28"/>
    </location>
</feature>
<evidence type="ECO:0000313" key="3">
    <source>
        <dbReference type="EMBL" id="KNG77306.1"/>
    </source>
</evidence>
<dbReference type="Pfam" id="PF15445">
    <property type="entry name" value="ATS"/>
    <property type="match status" value="1"/>
</dbReference>
<dbReference type="InterPro" id="IPR044932">
    <property type="entry name" value="PfEMP1_ATS_sf"/>
</dbReference>